<proteinExistence type="predicted"/>
<protein>
    <recommendedName>
        <fullName evidence="4">Meiosis-specific nuclear structural protein 1</fullName>
    </recommendedName>
</protein>
<dbReference type="Proteomes" id="UP001189429">
    <property type="component" value="Unassembled WGS sequence"/>
</dbReference>
<accession>A0ABN9WR84</accession>
<comment type="caution">
    <text evidence="2">The sequence shown here is derived from an EMBL/GenBank/DDBJ whole genome shotgun (WGS) entry which is preliminary data.</text>
</comment>
<evidence type="ECO:0000313" key="3">
    <source>
        <dbReference type="Proteomes" id="UP001189429"/>
    </source>
</evidence>
<feature type="region of interest" description="Disordered" evidence="1">
    <location>
        <begin position="47"/>
        <end position="70"/>
    </location>
</feature>
<feature type="compositionally biased region" description="Basic and acidic residues" evidence="1">
    <location>
        <begin position="146"/>
        <end position="177"/>
    </location>
</feature>
<evidence type="ECO:0008006" key="4">
    <source>
        <dbReference type="Google" id="ProtNLM"/>
    </source>
</evidence>
<organism evidence="2 3">
    <name type="scientific">Prorocentrum cordatum</name>
    <dbReference type="NCBI Taxonomy" id="2364126"/>
    <lineage>
        <taxon>Eukaryota</taxon>
        <taxon>Sar</taxon>
        <taxon>Alveolata</taxon>
        <taxon>Dinophyceae</taxon>
        <taxon>Prorocentrales</taxon>
        <taxon>Prorocentraceae</taxon>
        <taxon>Prorocentrum</taxon>
    </lineage>
</organism>
<feature type="compositionally biased region" description="Low complexity" evidence="1">
    <location>
        <begin position="178"/>
        <end position="196"/>
    </location>
</feature>
<name>A0ABN9WR84_9DINO</name>
<feature type="region of interest" description="Disordered" evidence="1">
    <location>
        <begin position="123"/>
        <end position="196"/>
    </location>
</feature>
<reference evidence="2" key="1">
    <citation type="submission" date="2023-10" db="EMBL/GenBank/DDBJ databases">
        <authorList>
            <person name="Chen Y."/>
            <person name="Shah S."/>
            <person name="Dougan E. K."/>
            <person name="Thang M."/>
            <person name="Chan C."/>
        </authorList>
    </citation>
    <scope>NUCLEOTIDE SEQUENCE [LARGE SCALE GENOMIC DNA]</scope>
</reference>
<dbReference type="EMBL" id="CAUYUJ010019182">
    <property type="protein sequence ID" value="CAK0889225.1"/>
    <property type="molecule type" value="Genomic_DNA"/>
</dbReference>
<evidence type="ECO:0000313" key="2">
    <source>
        <dbReference type="EMBL" id="CAK0889225.1"/>
    </source>
</evidence>
<feature type="compositionally biased region" description="Basic and acidic residues" evidence="1">
    <location>
        <begin position="123"/>
        <end position="135"/>
    </location>
</feature>
<feature type="compositionally biased region" description="Basic and acidic residues" evidence="1">
    <location>
        <begin position="51"/>
        <end position="61"/>
    </location>
</feature>
<keyword evidence="3" id="KW-1185">Reference proteome</keyword>
<gene>
    <name evidence="2" type="ORF">PCOR1329_LOCUS69821</name>
</gene>
<evidence type="ECO:0000256" key="1">
    <source>
        <dbReference type="SAM" id="MobiDB-lite"/>
    </source>
</evidence>
<sequence length="196" mass="22667">MLVVPRCDRDSPREEECEDVLAQKREANIRQREECRRLRHAEAVAQKKAAWQREAEGREGRLQGARAARRQELQEALAQRAAAAQERRQKDLLREHAIDQKLRSWEDRENQRLHQMCAEAEQAKMLKASSREHQKSLRLQAAQEAAARRAEERRRRAELERRREESLARREAERQARAPEGAPGDPRAPAPAAAAP</sequence>